<comment type="similarity">
    <text evidence="1">Belongs to the ClpX chaperone family.</text>
</comment>
<sequence>MQEHEKAFHAVVEKAKKYDSLLWLEKSNILHCSFCGRDQDKVNKLVAGPKVYICNKCIELCVGILEEEQEDSNGQG</sequence>
<keyword evidence="4" id="KW-1185">Reference proteome</keyword>
<protein>
    <recommendedName>
        <fullName evidence="2">ClpX-type ZB domain-containing protein</fullName>
    </recommendedName>
</protein>
<dbReference type="Gene3D" id="6.20.220.10">
    <property type="entry name" value="ClpX chaperone, C4-type zinc finger domain"/>
    <property type="match status" value="1"/>
</dbReference>
<dbReference type="InterPro" id="IPR038366">
    <property type="entry name" value="Znf_CppX_C4_sf"/>
</dbReference>
<dbReference type="Proteomes" id="UP000634435">
    <property type="component" value="Unassembled WGS sequence"/>
</dbReference>
<evidence type="ECO:0000256" key="1">
    <source>
        <dbReference type="PROSITE-ProRule" id="PRU01250"/>
    </source>
</evidence>
<keyword evidence="1" id="KW-0862">Zinc</keyword>
<dbReference type="Pfam" id="PF06689">
    <property type="entry name" value="zf-C4_ClpX"/>
    <property type="match status" value="1"/>
</dbReference>
<keyword evidence="1" id="KW-0479">Metal-binding</keyword>
<feature type="binding site" evidence="1">
    <location>
        <position position="32"/>
    </location>
    <ligand>
        <name>Zn(2+)</name>
        <dbReference type="ChEBI" id="CHEBI:29105"/>
    </ligand>
</feature>
<dbReference type="SMART" id="SM00994">
    <property type="entry name" value="zf-C4_ClpX"/>
    <property type="match status" value="1"/>
</dbReference>
<feature type="binding site" evidence="1">
    <location>
        <position position="54"/>
    </location>
    <ligand>
        <name>Zn(2+)</name>
        <dbReference type="ChEBI" id="CHEBI:29105"/>
    </ligand>
</feature>
<gene>
    <name evidence="3" type="ORF">GCM10007111_08690</name>
</gene>
<dbReference type="EMBL" id="BMPN01000001">
    <property type="protein sequence ID" value="GGJ48902.1"/>
    <property type="molecule type" value="Genomic_DNA"/>
</dbReference>
<proteinExistence type="inferred from homology"/>
<evidence type="ECO:0000313" key="4">
    <source>
        <dbReference type="Proteomes" id="UP000634435"/>
    </source>
</evidence>
<accession>A0ABQ2D7L2</accession>
<comment type="caution">
    <text evidence="3">The sequence shown here is derived from an EMBL/GenBank/DDBJ whole genome shotgun (WGS) entry which is preliminary data.</text>
</comment>
<feature type="domain" description="ClpX-type ZB" evidence="2">
    <location>
        <begin position="20"/>
        <end position="73"/>
    </location>
</feature>
<evidence type="ECO:0000313" key="3">
    <source>
        <dbReference type="EMBL" id="GGJ48902.1"/>
    </source>
</evidence>
<dbReference type="SUPFAM" id="SSF57716">
    <property type="entry name" value="Glucocorticoid receptor-like (DNA-binding domain)"/>
    <property type="match status" value="1"/>
</dbReference>
<name>A0ABQ2D7L2_9BACI</name>
<feature type="binding site" evidence="1">
    <location>
        <position position="57"/>
    </location>
    <ligand>
        <name>Zn(2+)</name>
        <dbReference type="ChEBI" id="CHEBI:29105"/>
    </ligand>
</feature>
<dbReference type="PROSITE" id="PS51902">
    <property type="entry name" value="CLPX_ZB"/>
    <property type="match status" value="1"/>
</dbReference>
<dbReference type="InterPro" id="IPR010603">
    <property type="entry name" value="Znf_CppX_C4"/>
</dbReference>
<reference evidence="4" key="1">
    <citation type="journal article" date="2019" name="Int. J. Syst. Evol. Microbiol.">
        <title>The Global Catalogue of Microorganisms (GCM) 10K type strain sequencing project: providing services to taxonomists for standard genome sequencing and annotation.</title>
        <authorList>
            <consortium name="The Broad Institute Genomics Platform"/>
            <consortium name="The Broad Institute Genome Sequencing Center for Infectious Disease"/>
            <person name="Wu L."/>
            <person name="Ma J."/>
        </authorList>
    </citation>
    <scope>NUCLEOTIDE SEQUENCE [LARGE SCALE GENOMIC DNA]</scope>
    <source>
        <strain evidence="4">JCM 30071</strain>
    </source>
</reference>
<evidence type="ECO:0000259" key="2">
    <source>
        <dbReference type="PROSITE" id="PS51902"/>
    </source>
</evidence>
<keyword evidence="1" id="KW-0143">Chaperone</keyword>
<feature type="binding site" evidence="1">
    <location>
        <position position="35"/>
    </location>
    <ligand>
        <name>Zn(2+)</name>
        <dbReference type="ChEBI" id="CHEBI:29105"/>
    </ligand>
</feature>
<organism evidence="3 4">
    <name type="scientific">Virgibacillus kapii</name>
    <dbReference type="NCBI Taxonomy" id="1638645"/>
    <lineage>
        <taxon>Bacteria</taxon>
        <taxon>Bacillati</taxon>
        <taxon>Bacillota</taxon>
        <taxon>Bacilli</taxon>
        <taxon>Bacillales</taxon>
        <taxon>Bacillaceae</taxon>
        <taxon>Virgibacillus</taxon>
    </lineage>
</organism>
<dbReference type="InterPro" id="IPR059188">
    <property type="entry name" value="Znf_CLPX-like"/>
</dbReference>